<reference evidence="3" key="3">
    <citation type="submission" date="2015-04" db="UniProtKB">
        <authorList>
            <consortium name="EnsemblPlants"/>
        </authorList>
    </citation>
    <scope>IDENTIFICATION</scope>
    <source>
        <strain evidence="3">cv. Jemalong A17</strain>
    </source>
</reference>
<gene>
    <name evidence="2" type="ordered locus">MTR_8g058915</name>
</gene>
<dbReference type="EMBL" id="CM001224">
    <property type="protein sequence ID" value="KEH19418.1"/>
    <property type="molecule type" value="Genomic_DNA"/>
</dbReference>
<organism evidence="2 4">
    <name type="scientific">Medicago truncatula</name>
    <name type="common">Barrel medic</name>
    <name type="synonym">Medicago tribuloides</name>
    <dbReference type="NCBI Taxonomy" id="3880"/>
    <lineage>
        <taxon>Eukaryota</taxon>
        <taxon>Viridiplantae</taxon>
        <taxon>Streptophyta</taxon>
        <taxon>Embryophyta</taxon>
        <taxon>Tracheophyta</taxon>
        <taxon>Spermatophyta</taxon>
        <taxon>Magnoliopsida</taxon>
        <taxon>eudicotyledons</taxon>
        <taxon>Gunneridae</taxon>
        <taxon>Pentapetalae</taxon>
        <taxon>rosids</taxon>
        <taxon>fabids</taxon>
        <taxon>Fabales</taxon>
        <taxon>Fabaceae</taxon>
        <taxon>Papilionoideae</taxon>
        <taxon>50 kb inversion clade</taxon>
        <taxon>NPAAA clade</taxon>
        <taxon>Hologalegina</taxon>
        <taxon>IRL clade</taxon>
        <taxon>Trifolieae</taxon>
        <taxon>Medicago</taxon>
    </lineage>
</organism>
<protein>
    <submittedName>
        <fullName evidence="2 3">Uncharacterized protein</fullName>
    </submittedName>
</protein>
<evidence type="ECO:0000313" key="2">
    <source>
        <dbReference type="EMBL" id="KEH19418.1"/>
    </source>
</evidence>
<evidence type="ECO:0000313" key="3">
    <source>
        <dbReference type="EnsemblPlants" id="KEH19418"/>
    </source>
</evidence>
<sequence>MTTTRFNSNDNNSLNNNDNNLINSNDNNSLNNNNNNSLNNDDDNSLNDNNNNYNNTLKNDDNNLNNNNNSINNNNNDDDNNSLNNNDNYNMHVAPFSTDDAEIWSAGDGMLGEQSRMLGSQLSFATLHRRVAPTAAKGAATVPYSRNTISATLQNCRKLAIVPAYSSSANTSEMFSIDCICSSANYNSFNREAKLGNDKFSRAVVSDDAEIWSAGDGMLGEQNSFSWDSGLYSPWRADALASRALPELSASENVVFCVA</sequence>
<dbReference type="HOGENOM" id="CLU_1075068_0_0_1"/>
<feature type="compositionally biased region" description="Low complexity" evidence="1">
    <location>
        <begin position="7"/>
        <end position="39"/>
    </location>
</feature>
<dbReference type="AlphaFoldDB" id="A0A072TRH2"/>
<keyword evidence="4" id="KW-1185">Reference proteome</keyword>
<reference evidence="2 4" key="2">
    <citation type="journal article" date="2014" name="BMC Genomics">
        <title>An improved genome release (version Mt4.0) for the model legume Medicago truncatula.</title>
        <authorList>
            <person name="Tang H."/>
            <person name="Krishnakumar V."/>
            <person name="Bidwell S."/>
            <person name="Rosen B."/>
            <person name="Chan A."/>
            <person name="Zhou S."/>
            <person name="Gentzbittel L."/>
            <person name="Childs K.L."/>
            <person name="Yandell M."/>
            <person name="Gundlach H."/>
            <person name="Mayer K.F."/>
            <person name="Schwartz D.C."/>
            <person name="Town C.D."/>
        </authorList>
    </citation>
    <scope>GENOME REANNOTATION</scope>
    <source>
        <strain evidence="2">A17</strain>
        <strain evidence="3 4">cv. Jemalong A17</strain>
    </source>
</reference>
<evidence type="ECO:0000313" key="4">
    <source>
        <dbReference type="Proteomes" id="UP000002051"/>
    </source>
</evidence>
<feature type="compositionally biased region" description="Low complexity" evidence="1">
    <location>
        <begin position="46"/>
        <end position="90"/>
    </location>
</feature>
<reference evidence="2 4" key="1">
    <citation type="journal article" date="2011" name="Nature">
        <title>The Medicago genome provides insight into the evolution of rhizobial symbioses.</title>
        <authorList>
            <person name="Young N.D."/>
            <person name="Debelle F."/>
            <person name="Oldroyd G.E."/>
            <person name="Geurts R."/>
            <person name="Cannon S.B."/>
            <person name="Udvardi M.K."/>
            <person name="Benedito V.A."/>
            <person name="Mayer K.F."/>
            <person name="Gouzy J."/>
            <person name="Schoof H."/>
            <person name="Van de Peer Y."/>
            <person name="Proost S."/>
            <person name="Cook D.R."/>
            <person name="Meyers B.C."/>
            <person name="Spannagl M."/>
            <person name="Cheung F."/>
            <person name="De Mita S."/>
            <person name="Krishnakumar V."/>
            <person name="Gundlach H."/>
            <person name="Zhou S."/>
            <person name="Mudge J."/>
            <person name="Bharti A.K."/>
            <person name="Murray J.D."/>
            <person name="Naoumkina M.A."/>
            <person name="Rosen B."/>
            <person name="Silverstein K.A."/>
            <person name="Tang H."/>
            <person name="Rombauts S."/>
            <person name="Zhao P.X."/>
            <person name="Zhou P."/>
            <person name="Barbe V."/>
            <person name="Bardou P."/>
            <person name="Bechner M."/>
            <person name="Bellec A."/>
            <person name="Berger A."/>
            <person name="Berges H."/>
            <person name="Bidwell S."/>
            <person name="Bisseling T."/>
            <person name="Choisne N."/>
            <person name="Couloux A."/>
            <person name="Denny R."/>
            <person name="Deshpande S."/>
            <person name="Dai X."/>
            <person name="Doyle J.J."/>
            <person name="Dudez A.M."/>
            <person name="Farmer A.D."/>
            <person name="Fouteau S."/>
            <person name="Franken C."/>
            <person name="Gibelin C."/>
            <person name="Gish J."/>
            <person name="Goldstein S."/>
            <person name="Gonzalez A.J."/>
            <person name="Green P.J."/>
            <person name="Hallab A."/>
            <person name="Hartog M."/>
            <person name="Hua A."/>
            <person name="Humphray S.J."/>
            <person name="Jeong D.H."/>
            <person name="Jing Y."/>
            <person name="Jocker A."/>
            <person name="Kenton S.M."/>
            <person name="Kim D.J."/>
            <person name="Klee K."/>
            <person name="Lai H."/>
            <person name="Lang C."/>
            <person name="Lin S."/>
            <person name="Macmil S.L."/>
            <person name="Magdelenat G."/>
            <person name="Matthews L."/>
            <person name="McCorrison J."/>
            <person name="Monaghan E.L."/>
            <person name="Mun J.H."/>
            <person name="Najar F.Z."/>
            <person name="Nicholson C."/>
            <person name="Noirot C."/>
            <person name="O'Bleness M."/>
            <person name="Paule C.R."/>
            <person name="Poulain J."/>
            <person name="Prion F."/>
            <person name="Qin B."/>
            <person name="Qu C."/>
            <person name="Retzel E.F."/>
            <person name="Riddle C."/>
            <person name="Sallet E."/>
            <person name="Samain S."/>
            <person name="Samson N."/>
            <person name="Sanders I."/>
            <person name="Saurat O."/>
            <person name="Scarpelli C."/>
            <person name="Schiex T."/>
            <person name="Segurens B."/>
            <person name="Severin A.J."/>
            <person name="Sherrier D.J."/>
            <person name="Shi R."/>
            <person name="Sims S."/>
            <person name="Singer S.R."/>
            <person name="Sinharoy S."/>
            <person name="Sterck L."/>
            <person name="Viollet A."/>
            <person name="Wang B.B."/>
            <person name="Wang K."/>
            <person name="Wang M."/>
            <person name="Wang X."/>
            <person name="Warfsmann J."/>
            <person name="Weissenbach J."/>
            <person name="White D.D."/>
            <person name="White J.D."/>
            <person name="Wiley G.B."/>
            <person name="Wincker P."/>
            <person name="Xing Y."/>
            <person name="Yang L."/>
            <person name="Yao Z."/>
            <person name="Ying F."/>
            <person name="Zhai J."/>
            <person name="Zhou L."/>
            <person name="Zuber A."/>
            <person name="Denarie J."/>
            <person name="Dixon R.A."/>
            <person name="May G.D."/>
            <person name="Schwartz D.C."/>
            <person name="Rogers J."/>
            <person name="Quetier F."/>
            <person name="Town C.D."/>
            <person name="Roe B.A."/>
        </authorList>
    </citation>
    <scope>NUCLEOTIDE SEQUENCE [LARGE SCALE GENOMIC DNA]</scope>
    <source>
        <strain evidence="2">A17</strain>
        <strain evidence="3 4">cv. Jemalong A17</strain>
    </source>
</reference>
<accession>A0A072TRH2</accession>
<dbReference type="EnsemblPlants" id="KEH19418">
    <property type="protein sequence ID" value="KEH19418"/>
    <property type="gene ID" value="MTR_8g058915"/>
</dbReference>
<evidence type="ECO:0000256" key="1">
    <source>
        <dbReference type="SAM" id="MobiDB-lite"/>
    </source>
</evidence>
<feature type="region of interest" description="Disordered" evidence="1">
    <location>
        <begin position="1"/>
        <end position="92"/>
    </location>
</feature>
<name>A0A072TRH2_MEDTR</name>
<proteinExistence type="predicted"/>
<dbReference type="Proteomes" id="UP000002051">
    <property type="component" value="Chromosome 8"/>
</dbReference>